<dbReference type="InterPro" id="IPR046848">
    <property type="entry name" value="E_motif"/>
</dbReference>
<dbReference type="FunFam" id="1.25.40.10:FF:000334">
    <property type="entry name" value="Pentatricopeptide repeat-containing protein"/>
    <property type="match status" value="1"/>
</dbReference>
<feature type="repeat" description="PPR" evidence="3">
    <location>
        <begin position="68"/>
        <end position="102"/>
    </location>
</feature>
<accession>A0AAD8LX98</accession>
<dbReference type="AlphaFoldDB" id="A0AAD8LX98"/>
<feature type="repeat" description="PPR" evidence="3">
    <location>
        <begin position="200"/>
        <end position="234"/>
    </location>
</feature>
<dbReference type="PANTHER" id="PTHR47926">
    <property type="entry name" value="PENTATRICOPEPTIDE REPEAT-CONTAINING PROTEIN"/>
    <property type="match status" value="1"/>
</dbReference>
<feature type="repeat" description="PPR" evidence="3">
    <location>
        <begin position="303"/>
        <end position="338"/>
    </location>
</feature>
<dbReference type="Pfam" id="PF13041">
    <property type="entry name" value="PPR_2"/>
    <property type="match status" value="3"/>
</dbReference>
<dbReference type="Pfam" id="PF01535">
    <property type="entry name" value="PPR"/>
    <property type="match status" value="3"/>
</dbReference>
<dbReference type="NCBIfam" id="TIGR00756">
    <property type="entry name" value="PPR"/>
    <property type="match status" value="5"/>
</dbReference>
<dbReference type="PANTHER" id="PTHR47926:SF540">
    <property type="entry name" value="PENTATRICOPEPTIDE REPEAT-CONTAINING PROTEIN"/>
    <property type="match status" value="1"/>
</dbReference>
<evidence type="ECO:0000256" key="3">
    <source>
        <dbReference type="PROSITE-ProRule" id="PRU00708"/>
    </source>
</evidence>
<evidence type="ECO:0000313" key="5">
    <source>
        <dbReference type="Proteomes" id="UP001237642"/>
    </source>
</evidence>
<dbReference type="Pfam" id="PF20431">
    <property type="entry name" value="E_motif"/>
    <property type="match status" value="1"/>
</dbReference>
<dbReference type="Proteomes" id="UP001237642">
    <property type="component" value="Unassembled WGS sequence"/>
</dbReference>
<dbReference type="EMBL" id="JAUIZM010000020">
    <property type="protein sequence ID" value="KAK1351977.1"/>
    <property type="molecule type" value="Genomic_DNA"/>
</dbReference>
<sequence length="482" mass="54529">MSMEIERRILRLLHGHKTRTQLREIHGHFLRHHLHQSNQILSHFVSVCASSNKLSYASTLFQHSPNPNILLFNSIIKAFSLHPPFHNAIHFFSLMRNRGVWPNEFTFSPLLKACSNILDFRLGQGVHGEVVVMGFQCFSKIRFGLVELYCKCGRMEDARKVFDEMFNRDVIVWNLMVYGFCKTGDVELGLRYFRGMTERTVVSWNSMISGLAQCGWDSEAMKLFQEMRNEGFDPDEATVVIILPICARLGDDHGVGEWIHSYAKSSGLFMDFISVGNSLIDYYCKRGCLERAFSVFGDMPRKNVVSWNAMISGQAFNGNGERGIDLFDEMINEHGVTPNDATFVGALTCCSHAGLVKRGGELLSSMVSDYGIHPKLEHYGCMVDLLGRGGCVKEAYDLTKVMPFKPNAAIWGSLLNACRHFDDIELAVLAAKELIKVEPWNSGNYILLSNLYAEKGQWNEVENIRLLMKKNSLQKEPGQSMV</sequence>
<keyword evidence="5" id="KW-1185">Reference proteome</keyword>
<dbReference type="PROSITE" id="PS51375">
    <property type="entry name" value="PPR"/>
    <property type="match status" value="4"/>
</dbReference>
<dbReference type="GO" id="GO:0003723">
    <property type="term" value="F:RNA binding"/>
    <property type="evidence" value="ECO:0007669"/>
    <property type="project" value="InterPro"/>
</dbReference>
<name>A0AAD8LX98_9APIA</name>
<evidence type="ECO:0000256" key="2">
    <source>
        <dbReference type="ARBA" id="ARBA00061659"/>
    </source>
</evidence>
<evidence type="ECO:0000256" key="1">
    <source>
        <dbReference type="ARBA" id="ARBA00022737"/>
    </source>
</evidence>
<proteinExistence type="inferred from homology"/>
<evidence type="ECO:0000313" key="4">
    <source>
        <dbReference type="EMBL" id="KAK1351977.1"/>
    </source>
</evidence>
<dbReference type="FunFam" id="1.25.40.10:FF:000921">
    <property type="entry name" value="Pentatricopeptide repeat-containing protein At5g48910"/>
    <property type="match status" value="1"/>
</dbReference>
<dbReference type="GO" id="GO:0009451">
    <property type="term" value="P:RNA modification"/>
    <property type="evidence" value="ECO:0007669"/>
    <property type="project" value="InterPro"/>
</dbReference>
<dbReference type="InterPro" id="IPR011990">
    <property type="entry name" value="TPR-like_helical_dom_sf"/>
</dbReference>
<organism evidence="4 5">
    <name type="scientific">Heracleum sosnowskyi</name>
    <dbReference type="NCBI Taxonomy" id="360622"/>
    <lineage>
        <taxon>Eukaryota</taxon>
        <taxon>Viridiplantae</taxon>
        <taxon>Streptophyta</taxon>
        <taxon>Embryophyta</taxon>
        <taxon>Tracheophyta</taxon>
        <taxon>Spermatophyta</taxon>
        <taxon>Magnoliopsida</taxon>
        <taxon>eudicotyledons</taxon>
        <taxon>Gunneridae</taxon>
        <taxon>Pentapetalae</taxon>
        <taxon>asterids</taxon>
        <taxon>campanulids</taxon>
        <taxon>Apiales</taxon>
        <taxon>Apiaceae</taxon>
        <taxon>Apioideae</taxon>
        <taxon>apioid superclade</taxon>
        <taxon>Tordylieae</taxon>
        <taxon>Tordyliinae</taxon>
        <taxon>Heracleum</taxon>
    </lineage>
</organism>
<comment type="caution">
    <text evidence="4">The sequence shown here is derived from an EMBL/GenBank/DDBJ whole genome shotgun (WGS) entry which is preliminary data.</text>
</comment>
<feature type="repeat" description="PPR" evidence="3">
    <location>
        <begin position="169"/>
        <end position="199"/>
    </location>
</feature>
<dbReference type="InterPro" id="IPR002885">
    <property type="entry name" value="PPR_rpt"/>
</dbReference>
<keyword evidence="1" id="KW-0677">Repeat</keyword>
<reference evidence="4" key="1">
    <citation type="submission" date="2023-02" db="EMBL/GenBank/DDBJ databases">
        <title>Genome of toxic invasive species Heracleum sosnowskyi carries increased number of genes despite the absence of recent whole-genome duplications.</title>
        <authorList>
            <person name="Schelkunov M."/>
            <person name="Shtratnikova V."/>
            <person name="Makarenko M."/>
            <person name="Klepikova A."/>
            <person name="Omelchenko D."/>
            <person name="Novikova G."/>
            <person name="Obukhova E."/>
            <person name="Bogdanov V."/>
            <person name="Penin A."/>
            <person name="Logacheva M."/>
        </authorList>
    </citation>
    <scope>NUCLEOTIDE SEQUENCE</scope>
    <source>
        <strain evidence="4">Hsosn_3</strain>
        <tissue evidence="4">Leaf</tissue>
    </source>
</reference>
<dbReference type="Gene3D" id="1.25.40.10">
    <property type="entry name" value="Tetratricopeptide repeat domain"/>
    <property type="match status" value="3"/>
</dbReference>
<protein>
    <submittedName>
        <fullName evidence="4">Pentatricopeptide repeat-containing protein</fullName>
    </submittedName>
</protein>
<comment type="similarity">
    <text evidence="2">Belongs to the PPR family. PCMP-E subfamily.</text>
</comment>
<dbReference type="InterPro" id="IPR046960">
    <property type="entry name" value="PPR_At4g14850-like_plant"/>
</dbReference>
<gene>
    <name evidence="4" type="ORF">POM88_053691</name>
</gene>
<dbReference type="SUPFAM" id="SSF48452">
    <property type="entry name" value="TPR-like"/>
    <property type="match status" value="1"/>
</dbReference>
<reference evidence="4" key="2">
    <citation type="submission" date="2023-05" db="EMBL/GenBank/DDBJ databases">
        <authorList>
            <person name="Schelkunov M.I."/>
        </authorList>
    </citation>
    <scope>NUCLEOTIDE SEQUENCE</scope>
    <source>
        <strain evidence="4">Hsosn_3</strain>
        <tissue evidence="4">Leaf</tissue>
    </source>
</reference>